<sequence>MSLGFRRWGTWEELVLGGRTPGTPSPARSGLAPPPPIPSRVSAWFEELRKRRVSELKRELEKSDDSIGSLQSKLESLTSEKETGCNFDHNTSQTESTSPIEDAETIDSSGKEVSRDGSSTGSFTEKTVRGLTHKCQNLASLSVQDNNIKIPPEKFLMEKFGCGCLGIGFGSFKKKRGKRKRKGLNIVKEGSAGDSDLLSSAAFTNRQGSEEGCIQGTSPPSEDCHGAWMREDGDDHLNLARIMDSIMKHEDVSVFRVRLESQKKARYKKMIRKHIDFRKLSSSIGNGSVSSANELYRDLLLLCNNALVFYPKNSTEHKSALILRGLVNKKLRRSFSPHSPTYSCSDDEGAVSEIADKPKKLRTTLEDGGAVSEKDDEPKKLKTTLEENLKVSGETKGNPAKENATVAGKGDGTPHKENAAVAGQGVGTARKETAVVTGKRAGTVTPLKENATVGGNRRKENAVSAGKGAAGILRKEKAAVAGKGIKTLRKENETVAGKGVGTALKGTAVVTGRGAGTVTPLKENATIGGNLRKENAMSAGRGAGTLRRENAAVVAGRHKGSLLKEKGNNNKRSQADVAVESAGNKKRCIGRPANGGQRGGRRPRWATRWQATAGECEQGKEEC</sequence>
<keyword evidence="1" id="KW-0103">Bromodomain</keyword>
<feature type="compositionally biased region" description="Polar residues" evidence="2">
    <location>
        <begin position="116"/>
        <end position="125"/>
    </location>
</feature>
<feature type="region of interest" description="Disordered" evidence="2">
    <location>
        <begin position="563"/>
        <end position="605"/>
    </location>
</feature>
<gene>
    <name evidence="4" type="ORF">A4U43_C03F22230</name>
</gene>
<dbReference type="Pfam" id="PF00439">
    <property type="entry name" value="Bromodomain"/>
    <property type="match status" value="1"/>
</dbReference>
<dbReference type="Gramene" id="ONK75946">
    <property type="protein sequence ID" value="ONK75946"/>
    <property type="gene ID" value="A4U43_C03F22230"/>
</dbReference>
<dbReference type="InterPro" id="IPR001487">
    <property type="entry name" value="Bromodomain"/>
</dbReference>
<dbReference type="PANTHER" id="PTHR37888:SF4">
    <property type="entry name" value="OS07G0565300 PROTEIN"/>
    <property type="match status" value="1"/>
</dbReference>
<dbReference type="SMART" id="SM00297">
    <property type="entry name" value="BROMO"/>
    <property type="match status" value="1"/>
</dbReference>
<dbReference type="Proteomes" id="UP000243459">
    <property type="component" value="Chromosome 3"/>
</dbReference>
<feature type="region of interest" description="Disordered" evidence="2">
    <location>
        <begin position="78"/>
        <end position="125"/>
    </location>
</feature>
<feature type="region of interest" description="Disordered" evidence="2">
    <location>
        <begin position="337"/>
        <end position="418"/>
    </location>
</feature>
<feature type="compositionally biased region" description="Basic and acidic residues" evidence="2">
    <location>
        <begin position="372"/>
        <end position="389"/>
    </location>
</feature>
<evidence type="ECO:0000256" key="1">
    <source>
        <dbReference type="ARBA" id="ARBA00023117"/>
    </source>
</evidence>
<dbReference type="EMBL" id="CM007383">
    <property type="protein sequence ID" value="ONK75946.1"/>
    <property type="molecule type" value="Genomic_DNA"/>
</dbReference>
<proteinExistence type="predicted"/>
<dbReference type="SUPFAM" id="SSF47370">
    <property type="entry name" value="Bromodomain"/>
    <property type="match status" value="1"/>
</dbReference>
<feature type="compositionally biased region" description="Polar residues" evidence="2">
    <location>
        <begin position="88"/>
        <end position="99"/>
    </location>
</feature>
<keyword evidence="5" id="KW-1185">Reference proteome</keyword>
<accession>A0A5P1FC25</accession>
<organism evidence="4 5">
    <name type="scientific">Asparagus officinalis</name>
    <name type="common">Garden asparagus</name>
    <dbReference type="NCBI Taxonomy" id="4686"/>
    <lineage>
        <taxon>Eukaryota</taxon>
        <taxon>Viridiplantae</taxon>
        <taxon>Streptophyta</taxon>
        <taxon>Embryophyta</taxon>
        <taxon>Tracheophyta</taxon>
        <taxon>Spermatophyta</taxon>
        <taxon>Magnoliopsida</taxon>
        <taxon>Liliopsida</taxon>
        <taxon>Asparagales</taxon>
        <taxon>Asparagaceae</taxon>
        <taxon>Asparagoideae</taxon>
        <taxon>Asparagus</taxon>
    </lineage>
</organism>
<feature type="region of interest" description="Disordered" evidence="2">
    <location>
        <begin position="16"/>
        <end position="37"/>
    </location>
</feature>
<feature type="domain" description="Bromo" evidence="3">
    <location>
        <begin position="232"/>
        <end position="336"/>
    </location>
</feature>
<dbReference type="Gene3D" id="1.20.920.10">
    <property type="entry name" value="Bromodomain-like"/>
    <property type="match status" value="1"/>
</dbReference>
<reference evidence="5" key="1">
    <citation type="journal article" date="2017" name="Nat. Commun.">
        <title>The asparagus genome sheds light on the origin and evolution of a young Y chromosome.</title>
        <authorList>
            <person name="Harkess A."/>
            <person name="Zhou J."/>
            <person name="Xu C."/>
            <person name="Bowers J.E."/>
            <person name="Van der Hulst R."/>
            <person name="Ayyampalayam S."/>
            <person name="Mercati F."/>
            <person name="Riccardi P."/>
            <person name="McKain M.R."/>
            <person name="Kakrana A."/>
            <person name="Tang H."/>
            <person name="Ray J."/>
            <person name="Groenendijk J."/>
            <person name="Arikit S."/>
            <person name="Mathioni S.M."/>
            <person name="Nakano M."/>
            <person name="Shan H."/>
            <person name="Telgmann-Rauber A."/>
            <person name="Kanno A."/>
            <person name="Yue Z."/>
            <person name="Chen H."/>
            <person name="Li W."/>
            <person name="Chen Y."/>
            <person name="Xu X."/>
            <person name="Zhang Y."/>
            <person name="Luo S."/>
            <person name="Chen H."/>
            <person name="Gao J."/>
            <person name="Mao Z."/>
            <person name="Pires J.C."/>
            <person name="Luo M."/>
            <person name="Kudrna D."/>
            <person name="Wing R.A."/>
            <person name="Meyers B.C."/>
            <person name="Yi K."/>
            <person name="Kong H."/>
            <person name="Lavrijsen P."/>
            <person name="Sunseri F."/>
            <person name="Falavigna A."/>
            <person name="Ye Y."/>
            <person name="Leebens-Mack J.H."/>
            <person name="Chen G."/>
        </authorList>
    </citation>
    <scope>NUCLEOTIDE SEQUENCE [LARGE SCALE GENOMIC DNA]</scope>
    <source>
        <strain evidence="5">cv. DH0086</strain>
    </source>
</reference>
<evidence type="ECO:0000259" key="3">
    <source>
        <dbReference type="SMART" id="SM00297"/>
    </source>
</evidence>
<dbReference type="AlphaFoldDB" id="A0A5P1FC25"/>
<evidence type="ECO:0000313" key="4">
    <source>
        <dbReference type="EMBL" id="ONK75946.1"/>
    </source>
</evidence>
<name>A0A5P1FC25_ASPOF</name>
<dbReference type="InterPro" id="IPR036427">
    <property type="entry name" value="Bromodomain-like_sf"/>
</dbReference>
<evidence type="ECO:0000313" key="5">
    <source>
        <dbReference type="Proteomes" id="UP000243459"/>
    </source>
</evidence>
<dbReference type="PANTHER" id="PTHR37888">
    <property type="entry name" value="DNA-BINDING BROMODOMAIN-CONTAINING PROTEIN"/>
    <property type="match status" value="1"/>
</dbReference>
<protein>
    <recommendedName>
        <fullName evidence="3">Bromo domain-containing protein</fullName>
    </recommendedName>
</protein>
<dbReference type="CDD" id="cd04369">
    <property type="entry name" value="Bromodomain"/>
    <property type="match status" value="1"/>
</dbReference>
<evidence type="ECO:0000256" key="2">
    <source>
        <dbReference type="SAM" id="MobiDB-lite"/>
    </source>
</evidence>